<dbReference type="FunFam" id="3.90.600.10:FF:000001">
    <property type="entry name" value="Trifunctional purine biosynthetic protein adenosine-3"/>
    <property type="match status" value="1"/>
</dbReference>
<evidence type="ECO:0000313" key="18">
    <source>
        <dbReference type="Proteomes" id="UP000196475"/>
    </source>
</evidence>
<dbReference type="InterPro" id="IPR011761">
    <property type="entry name" value="ATP-grasp"/>
</dbReference>
<dbReference type="InterPro" id="IPR011054">
    <property type="entry name" value="Rudment_hybrid_motif"/>
</dbReference>
<dbReference type="Pfam" id="PF02843">
    <property type="entry name" value="GARS_C"/>
    <property type="match status" value="1"/>
</dbReference>
<dbReference type="Gene3D" id="3.40.50.20">
    <property type="match status" value="1"/>
</dbReference>
<evidence type="ECO:0000256" key="5">
    <source>
        <dbReference type="ARBA" id="ARBA00022598"/>
    </source>
</evidence>
<comment type="cofactor">
    <cofactor evidence="1">
        <name>Mn(2+)</name>
        <dbReference type="ChEBI" id="CHEBI:29035"/>
    </cofactor>
</comment>
<dbReference type="InterPro" id="IPR020559">
    <property type="entry name" value="PRibGlycinamide_synth_CS"/>
</dbReference>
<keyword evidence="7 15" id="KW-0547">Nucleotide-binding</keyword>
<dbReference type="PANTHER" id="PTHR43472">
    <property type="entry name" value="PHOSPHORIBOSYLAMINE--GLYCINE LIGASE"/>
    <property type="match status" value="1"/>
</dbReference>
<dbReference type="Gene3D" id="3.90.600.10">
    <property type="entry name" value="Phosphoribosylglycinamide synthetase, C-terminal domain"/>
    <property type="match status" value="1"/>
</dbReference>
<evidence type="ECO:0000256" key="10">
    <source>
        <dbReference type="ARBA" id="ARBA00023211"/>
    </source>
</evidence>
<evidence type="ECO:0000256" key="7">
    <source>
        <dbReference type="ARBA" id="ARBA00022741"/>
    </source>
</evidence>
<dbReference type="NCBIfam" id="TIGR00877">
    <property type="entry name" value="purD"/>
    <property type="match status" value="1"/>
</dbReference>
<dbReference type="Gene3D" id="3.30.1490.20">
    <property type="entry name" value="ATP-grasp fold, A domain"/>
    <property type="match status" value="1"/>
</dbReference>
<dbReference type="InterPro" id="IPR000115">
    <property type="entry name" value="PRibGlycinamide_synth"/>
</dbReference>
<dbReference type="SMART" id="SM01209">
    <property type="entry name" value="GARS_A"/>
    <property type="match status" value="1"/>
</dbReference>
<dbReference type="PROSITE" id="PS50975">
    <property type="entry name" value="ATP_GRASP"/>
    <property type="match status" value="1"/>
</dbReference>
<comment type="caution">
    <text evidence="17">The sequence shown here is derived from an EMBL/GenBank/DDBJ whole genome shotgun (WGS) entry which is preliminary data.</text>
</comment>
<evidence type="ECO:0000256" key="3">
    <source>
        <dbReference type="ARBA" id="ARBA00005174"/>
    </source>
</evidence>
<dbReference type="SUPFAM" id="SSF51246">
    <property type="entry name" value="Rudiment single hybrid motif"/>
    <property type="match status" value="1"/>
</dbReference>
<dbReference type="PANTHER" id="PTHR43472:SF1">
    <property type="entry name" value="PHOSPHORIBOSYLAMINE--GLYCINE LIGASE, CHLOROPLASTIC"/>
    <property type="match status" value="1"/>
</dbReference>
<dbReference type="UniPathway" id="UPA00074">
    <property type="reaction ID" value="UER00125"/>
</dbReference>
<evidence type="ECO:0000256" key="6">
    <source>
        <dbReference type="ARBA" id="ARBA00022723"/>
    </source>
</evidence>
<proteinExistence type="inferred from homology"/>
<keyword evidence="6" id="KW-0479">Metal-binding</keyword>
<dbReference type="InterPro" id="IPR037123">
    <property type="entry name" value="PRibGlycinamide_synth_C_sf"/>
</dbReference>
<dbReference type="Gene3D" id="3.30.470.20">
    <property type="entry name" value="ATP-grasp fold, B domain"/>
    <property type="match status" value="1"/>
</dbReference>
<comment type="similarity">
    <text evidence="11 14">Belongs to the GARS family.</text>
</comment>
<dbReference type="InterPro" id="IPR020562">
    <property type="entry name" value="PRibGlycinamide_synth_N"/>
</dbReference>
<dbReference type="EC" id="6.3.4.13" evidence="4 14"/>
<dbReference type="InterPro" id="IPR020561">
    <property type="entry name" value="PRibGlycinamid_synth_ATP-grasp"/>
</dbReference>
<organism evidence="17 18">
    <name type="scientific">Bacillus thermozeamaize</name>
    <dbReference type="NCBI Taxonomy" id="230954"/>
    <lineage>
        <taxon>Bacteria</taxon>
        <taxon>Bacillati</taxon>
        <taxon>Bacillota</taxon>
        <taxon>Bacilli</taxon>
        <taxon>Bacillales</taxon>
        <taxon>Bacillaceae</taxon>
        <taxon>Bacillus</taxon>
    </lineage>
</organism>
<protein>
    <recommendedName>
        <fullName evidence="4 14">Phosphoribosylamine--glycine ligase</fullName>
        <ecNumber evidence="4 14">6.3.4.13</ecNumber>
    </recommendedName>
    <alternativeName>
        <fullName evidence="14">GARS</fullName>
    </alternativeName>
    <alternativeName>
        <fullName evidence="12 14">Glycinamide ribonucleotide synthetase</fullName>
    </alternativeName>
    <alternativeName>
        <fullName evidence="13 14">Phosphoribosylglycinamide synthetase</fullName>
    </alternativeName>
</protein>
<dbReference type="EMBL" id="LZRT01000011">
    <property type="protein sequence ID" value="OUM90660.1"/>
    <property type="molecule type" value="Genomic_DNA"/>
</dbReference>
<evidence type="ECO:0000256" key="8">
    <source>
        <dbReference type="ARBA" id="ARBA00022755"/>
    </source>
</evidence>
<evidence type="ECO:0000313" key="17">
    <source>
        <dbReference type="EMBL" id="OUM90660.1"/>
    </source>
</evidence>
<dbReference type="GO" id="GO:0046872">
    <property type="term" value="F:metal ion binding"/>
    <property type="evidence" value="ECO:0007669"/>
    <property type="project" value="UniProtKB-KW"/>
</dbReference>
<evidence type="ECO:0000256" key="13">
    <source>
        <dbReference type="ARBA" id="ARBA00042864"/>
    </source>
</evidence>
<evidence type="ECO:0000256" key="4">
    <source>
        <dbReference type="ARBA" id="ARBA00013255"/>
    </source>
</evidence>
<dbReference type="GO" id="GO:0006189">
    <property type="term" value="P:'de novo' IMP biosynthetic process"/>
    <property type="evidence" value="ECO:0007669"/>
    <property type="project" value="UniProtKB-UniRule"/>
</dbReference>
<evidence type="ECO:0000256" key="1">
    <source>
        <dbReference type="ARBA" id="ARBA00001936"/>
    </source>
</evidence>
<dbReference type="HAMAP" id="MF_00138">
    <property type="entry name" value="GARS"/>
    <property type="match status" value="1"/>
</dbReference>
<comment type="catalytic activity">
    <reaction evidence="14">
        <text>5-phospho-beta-D-ribosylamine + glycine + ATP = N(1)-(5-phospho-beta-D-ribosyl)glycinamide + ADP + phosphate + H(+)</text>
        <dbReference type="Rhea" id="RHEA:17453"/>
        <dbReference type="ChEBI" id="CHEBI:15378"/>
        <dbReference type="ChEBI" id="CHEBI:30616"/>
        <dbReference type="ChEBI" id="CHEBI:43474"/>
        <dbReference type="ChEBI" id="CHEBI:57305"/>
        <dbReference type="ChEBI" id="CHEBI:58681"/>
        <dbReference type="ChEBI" id="CHEBI:143788"/>
        <dbReference type="ChEBI" id="CHEBI:456216"/>
        <dbReference type="EC" id="6.3.4.13"/>
    </reaction>
</comment>
<dbReference type="GO" id="GO:0004637">
    <property type="term" value="F:phosphoribosylamine-glycine ligase activity"/>
    <property type="evidence" value="ECO:0007669"/>
    <property type="project" value="UniProtKB-UniRule"/>
</dbReference>
<dbReference type="FunFam" id="3.30.1490.20:FF:000006">
    <property type="entry name" value="phosphoribosylamine--glycine ligase, chloroplastic-like"/>
    <property type="match status" value="1"/>
</dbReference>
<evidence type="ECO:0000256" key="15">
    <source>
        <dbReference type="PROSITE-ProRule" id="PRU00409"/>
    </source>
</evidence>
<dbReference type="InterPro" id="IPR016185">
    <property type="entry name" value="PreATP-grasp_dom_sf"/>
</dbReference>
<keyword evidence="9 15" id="KW-0067">ATP-binding</keyword>
<dbReference type="FunFam" id="3.40.50.20:FF:000006">
    <property type="entry name" value="Phosphoribosylamine--glycine ligase, chloroplastic"/>
    <property type="match status" value="1"/>
</dbReference>
<dbReference type="FunFam" id="3.30.470.20:FF:000018">
    <property type="entry name" value="Trifunctional purine biosynthetic protein adenosine-3"/>
    <property type="match status" value="1"/>
</dbReference>
<dbReference type="SUPFAM" id="SSF56059">
    <property type="entry name" value="Glutathione synthetase ATP-binding domain-like"/>
    <property type="match status" value="1"/>
</dbReference>
<keyword evidence="10" id="KW-0464">Manganese</keyword>
<dbReference type="InterPro" id="IPR020560">
    <property type="entry name" value="PRibGlycinamide_synth_C-dom"/>
</dbReference>
<reference evidence="18" key="1">
    <citation type="submission" date="2016-06" db="EMBL/GenBank/DDBJ databases">
        <authorList>
            <person name="Nascimento L."/>
            <person name="Pereira R.V."/>
            <person name="Martins L.F."/>
            <person name="Quaggio R.B."/>
            <person name="Silva A.M."/>
            <person name="Setubal J.C."/>
        </authorList>
    </citation>
    <scope>NUCLEOTIDE SEQUENCE [LARGE SCALE GENOMIC DNA]</scope>
</reference>
<evidence type="ECO:0000256" key="11">
    <source>
        <dbReference type="ARBA" id="ARBA00038345"/>
    </source>
</evidence>
<dbReference type="InterPro" id="IPR013815">
    <property type="entry name" value="ATP_grasp_subdomain_1"/>
</dbReference>
<evidence type="ECO:0000256" key="14">
    <source>
        <dbReference type="HAMAP-Rule" id="MF_00138"/>
    </source>
</evidence>
<accession>A0A1Y3PTI5</accession>
<evidence type="ECO:0000259" key="16">
    <source>
        <dbReference type="PROSITE" id="PS50975"/>
    </source>
</evidence>
<evidence type="ECO:0000256" key="12">
    <source>
        <dbReference type="ARBA" id="ARBA00042242"/>
    </source>
</evidence>
<dbReference type="SMART" id="SM01210">
    <property type="entry name" value="GARS_C"/>
    <property type="match status" value="1"/>
</dbReference>
<gene>
    <name evidence="14" type="primary">purD</name>
    <name evidence="17" type="ORF">BAA01_02240</name>
</gene>
<dbReference type="Proteomes" id="UP000196475">
    <property type="component" value="Unassembled WGS sequence"/>
</dbReference>
<keyword evidence="5 14" id="KW-0436">Ligase</keyword>
<feature type="domain" description="ATP-grasp" evidence="16">
    <location>
        <begin position="107"/>
        <end position="313"/>
    </location>
</feature>
<name>A0A1Y3PTI5_9BACI</name>
<dbReference type="GO" id="GO:0009113">
    <property type="term" value="P:purine nucleobase biosynthetic process"/>
    <property type="evidence" value="ECO:0007669"/>
    <property type="project" value="InterPro"/>
</dbReference>
<evidence type="ECO:0000256" key="9">
    <source>
        <dbReference type="ARBA" id="ARBA00022840"/>
    </source>
</evidence>
<dbReference type="Pfam" id="PF02844">
    <property type="entry name" value="GARS_N"/>
    <property type="match status" value="1"/>
</dbReference>
<dbReference type="Pfam" id="PF01071">
    <property type="entry name" value="GARS_A"/>
    <property type="match status" value="1"/>
</dbReference>
<evidence type="ECO:0000256" key="2">
    <source>
        <dbReference type="ARBA" id="ARBA00001946"/>
    </source>
</evidence>
<comment type="pathway">
    <text evidence="3 14">Purine metabolism; IMP biosynthesis via de novo pathway; N(1)-(5-phospho-D-ribosyl)glycinamide from 5-phospho-alpha-D-ribose 1-diphosphate: step 2/2.</text>
</comment>
<keyword evidence="8 14" id="KW-0658">Purine biosynthesis</keyword>
<sequence>MKVLVVGQGGREHALVWKLSQSPRVSRLYCAPGNAGIAELATCVPIGDTDIEGLVRFAKEEGIDLTVVGPEAPLVAGVVDRFEEEGLRIFGPRREAAMLEGSKSFAKAVMEKYGIPTARYQAFEDYEAALRYLREHGAPVVLKADGLAAGKGVTVAMTLEEAKAALERMMREKVFGEAGSRVVIEEFLQGQELSLMAFVDGETVLPMVPVQDHKPVFDGDRGPNTGGMGTYSPTPQLPQSVIEESIRRILQPVAKAMVAEGKPYRGVLYGGLMVTAEGPKVIEFNARFGDPETQVVLPRLETDLLEVLEAVVDGRLDEVNLTWRKEAAVCVILASEGYPGTYSKGRVIQGLFSPEEQQQREVYLFHSGTNRESGQWLTNGGRVLGVTALGQDLAAAREKAYQAIGGIRFEGMHYRRDIGLRGLKEEN</sequence>
<dbReference type="SUPFAM" id="SSF52440">
    <property type="entry name" value="PreATP-grasp domain"/>
    <property type="match status" value="1"/>
</dbReference>
<dbReference type="AlphaFoldDB" id="A0A1Y3PTI5"/>
<comment type="cofactor">
    <cofactor evidence="2">
        <name>Mg(2+)</name>
        <dbReference type="ChEBI" id="CHEBI:18420"/>
    </cofactor>
</comment>
<dbReference type="PROSITE" id="PS00184">
    <property type="entry name" value="GARS"/>
    <property type="match status" value="1"/>
</dbReference>
<dbReference type="GO" id="GO:0005524">
    <property type="term" value="F:ATP binding"/>
    <property type="evidence" value="ECO:0007669"/>
    <property type="project" value="UniProtKB-UniRule"/>
</dbReference>